<feature type="region of interest" description="Disordered" evidence="1">
    <location>
        <begin position="78"/>
        <end position="111"/>
    </location>
</feature>
<gene>
    <name evidence="2" type="ORF">ACJ41P_31900</name>
</gene>
<reference evidence="2 3" key="1">
    <citation type="submission" date="2024-11" db="EMBL/GenBank/DDBJ databases">
        <title>Draft genome sequences of two bacteria associated to sugarcane roots in Colombia.</title>
        <authorList>
            <person name="Pardo-Diaz S."/>
            <person name="Masmela-Mendoza J."/>
            <person name="Delgadillo-Duran P."/>
            <person name="Bautista E.J."/>
            <person name="Rojas-Tapias D.F."/>
        </authorList>
    </citation>
    <scope>NUCLEOTIDE SEQUENCE [LARGE SCALE GENOMIC DNA]</scope>
    <source>
        <strain evidence="2 3">Ap18</strain>
    </source>
</reference>
<dbReference type="RefSeq" id="WP_407825938.1">
    <property type="nucleotide sequence ID" value="NZ_JBJLSN010000097.1"/>
</dbReference>
<evidence type="ECO:0000313" key="2">
    <source>
        <dbReference type="EMBL" id="MFL7905770.1"/>
    </source>
</evidence>
<sequence>MVAAAENMAGHEDQALDFVRQVRPKVYLNRLIVRLTDDLLEAGPKHAGHEDKGGPASAVVGVAFSVLKLDIGRAGIDTPVTGVGDANTETPNVPVDLESGFEPPYDPPAEA</sequence>
<dbReference type="EMBL" id="JBJLSN010000097">
    <property type="protein sequence ID" value="MFL7905770.1"/>
    <property type="molecule type" value="Genomic_DNA"/>
</dbReference>
<evidence type="ECO:0000313" key="3">
    <source>
        <dbReference type="Proteomes" id="UP001628281"/>
    </source>
</evidence>
<comment type="caution">
    <text evidence="2">The sequence shown here is derived from an EMBL/GenBank/DDBJ whole genome shotgun (WGS) entry which is preliminary data.</text>
</comment>
<organism evidence="2 3">
    <name type="scientific">Azospirillum argentinense</name>
    <dbReference type="NCBI Taxonomy" id="2970906"/>
    <lineage>
        <taxon>Bacteria</taxon>
        <taxon>Pseudomonadati</taxon>
        <taxon>Pseudomonadota</taxon>
        <taxon>Alphaproteobacteria</taxon>
        <taxon>Rhodospirillales</taxon>
        <taxon>Azospirillaceae</taxon>
        <taxon>Azospirillum</taxon>
    </lineage>
</organism>
<proteinExistence type="predicted"/>
<evidence type="ECO:0000256" key="1">
    <source>
        <dbReference type="SAM" id="MobiDB-lite"/>
    </source>
</evidence>
<accession>A0ABW8VKR7</accession>
<name>A0ABW8VKR7_9PROT</name>
<dbReference type="Proteomes" id="UP001628281">
    <property type="component" value="Unassembled WGS sequence"/>
</dbReference>
<keyword evidence="3" id="KW-1185">Reference proteome</keyword>
<protein>
    <submittedName>
        <fullName evidence="2">Uncharacterized protein</fullName>
    </submittedName>
</protein>